<name>A0A840QGG7_9PSEU</name>
<evidence type="ECO:0000313" key="9">
    <source>
        <dbReference type="Proteomes" id="UP000584374"/>
    </source>
</evidence>
<comment type="similarity">
    <text evidence="2">Belongs to the TerC family.</text>
</comment>
<evidence type="ECO:0000256" key="5">
    <source>
        <dbReference type="ARBA" id="ARBA00023136"/>
    </source>
</evidence>
<feature type="transmembrane region" description="Helical" evidence="7">
    <location>
        <begin position="14"/>
        <end position="35"/>
    </location>
</feature>
<dbReference type="RefSeq" id="WP_312864405.1">
    <property type="nucleotide sequence ID" value="NZ_JACHIW010000001.1"/>
</dbReference>
<feature type="region of interest" description="Disordered" evidence="6">
    <location>
        <begin position="328"/>
        <end position="349"/>
    </location>
</feature>
<protein>
    <submittedName>
        <fullName evidence="8">Tellurite resistance protein TerC</fullName>
    </submittedName>
</protein>
<dbReference type="AlphaFoldDB" id="A0A840QGG7"/>
<dbReference type="InterPro" id="IPR022369">
    <property type="entry name" value="Integral_membrane_TerC_rswitch"/>
</dbReference>
<evidence type="ECO:0000256" key="7">
    <source>
        <dbReference type="SAM" id="Phobius"/>
    </source>
</evidence>
<accession>A0A840QGG7</accession>
<evidence type="ECO:0000256" key="6">
    <source>
        <dbReference type="SAM" id="MobiDB-lite"/>
    </source>
</evidence>
<evidence type="ECO:0000256" key="3">
    <source>
        <dbReference type="ARBA" id="ARBA00022692"/>
    </source>
</evidence>
<dbReference type="Pfam" id="PF03741">
    <property type="entry name" value="TerC"/>
    <property type="match status" value="1"/>
</dbReference>
<proteinExistence type="inferred from homology"/>
<evidence type="ECO:0000256" key="2">
    <source>
        <dbReference type="ARBA" id="ARBA00007511"/>
    </source>
</evidence>
<gene>
    <name evidence="8" type="ORF">BJ970_005159</name>
</gene>
<comment type="subcellular location">
    <subcellularLocation>
        <location evidence="1">Membrane</location>
        <topology evidence="1">Multi-pass membrane protein</topology>
    </subcellularLocation>
</comment>
<feature type="transmembrane region" description="Helical" evidence="7">
    <location>
        <begin position="261"/>
        <end position="281"/>
    </location>
</feature>
<dbReference type="Proteomes" id="UP000584374">
    <property type="component" value="Unassembled WGS sequence"/>
</dbReference>
<organism evidence="8 9">
    <name type="scientific">Saccharopolyspora phatthalungensis</name>
    <dbReference type="NCBI Taxonomy" id="664693"/>
    <lineage>
        <taxon>Bacteria</taxon>
        <taxon>Bacillati</taxon>
        <taxon>Actinomycetota</taxon>
        <taxon>Actinomycetes</taxon>
        <taxon>Pseudonocardiales</taxon>
        <taxon>Pseudonocardiaceae</taxon>
        <taxon>Saccharopolyspora</taxon>
    </lineage>
</organism>
<evidence type="ECO:0000256" key="1">
    <source>
        <dbReference type="ARBA" id="ARBA00004141"/>
    </source>
</evidence>
<evidence type="ECO:0000256" key="4">
    <source>
        <dbReference type="ARBA" id="ARBA00022989"/>
    </source>
</evidence>
<keyword evidence="5 7" id="KW-0472">Membrane</keyword>
<keyword evidence="3 7" id="KW-0812">Transmembrane</keyword>
<evidence type="ECO:0000313" key="8">
    <source>
        <dbReference type="EMBL" id="MBB5157625.1"/>
    </source>
</evidence>
<dbReference type="GO" id="GO:0016020">
    <property type="term" value="C:membrane"/>
    <property type="evidence" value="ECO:0007669"/>
    <property type="project" value="UniProtKB-SubCell"/>
</dbReference>
<dbReference type="NCBIfam" id="TIGR03718">
    <property type="entry name" value="R_switched_Alx"/>
    <property type="match status" value="1"/>
</dbReference>
<feature type="transmembrane region" description="Helical" evidence="7">
    <location>
        <begin position="233"/>
        <end position="254"/>
    </location>
</feature>
<keyword evidence="9" id="KW-1185">Reference proteome</keyword>
<dbReference type="EMBL" id="JACHIW010000001">
    <property type="protein sequence ID" value="MBB5157625.1"/>
    <property type="molecule type" value="Genomic_DNA"/>
</dbReference>
<feature type="transmembrane region" description="Helical" evidence="7">
    <location>
        <begin position="301"/>
        <end position="321"/>
    </location>
</feature>
<dbReference type="InterPro" id="IPR005496">
    <property type="entry name" value="Integral_membrane_TerC"/>
</dbReference>
<feature type="transmembrane region" description="Helical" evidence="7">
    <location>
        <begin position="47"/>
        <end position="69"/>
    </location>
</feature>
<comment type="caution">
    <text evidence="8">The sequence shown here is derived from an EMBL/GenBank/DDBJ whole genome shotgun (WGS) entry which is preliminary data.</text>
</comment>
<dbReference type="PANTHER" id="PTHR30238:SF0">
    <property type="entry name" value="THYLAKOID MEMBRANE PROTEIN TERC, CHLOROPLASTIC"/>
    <property type="match status" value="1"/>
</dbReference>
<sequence>MAAHECEVSMNFPVWVWIATLAALAALIVGDLVFVGRRPHAVGVREASLWVACYVALAALFGGILLVFAGPTSGAEFFAGYVTEYSLSVDNLFVFVIIMSRFAVPKEHQHRVLFIGIVLSLVLRGVCIAAGVAALNAFNWIFYIFGAFLIYTALKVAKDGAGDEPEEPDNAIIRTLQRVLPTSGSYDGGKMTTRVDGRRLFTPMVVVVAALGLANVVFALDSMPAIFGLTKDGFIIFTANAFALLGLRQLYFVIGGLLDRLVYLSYGLSVVLGFIGLKLIIEALHGSHIDEIRFAIPDIGIAASLGFIVLTLAVTTVASLLRSRSAAKAADRDAPTEARQPAHSGERTA</sequence>
<feature type="transmembrane region" description="Helical" evidence="7">
    <location>
        <begin position="112"/>
        <end position="134"/>
    </location>
</feature>
<reference evidence="8 9" key="1">
    <citation type="submission" date="2020-08" db="EMBL/GenBank/DDBJ databases">
        <title>Sequencing the genomes of 1000 actinobacteria strains.</title>
        <authorList>
            <person name="Klenk H.-P."/>
        </authorList>
    </citation>
    <scope>NUCLEOTIDE SEQUENCE [LARGE SCALE GENOMIC DNA]</scope>
    <source>
        <strain evidence="8 9">DSM 45584</strain>
    </source>
</reference>
<feature type="transmembrane region" description="Helical" evidence="7">
    <location>
        <begin position="81"/>
        <end position="100"/>
    </location>
</feature>
<dbReference type="PANTHER" id="PTHR30238">
    <property type="entry name" value="MEMBRANE BOUND PREDICTED REDOX MODULATOR"/>
    <property type="match status" value="1"/>
</dbReference>
<keyword evidence="4 7" id="KW-1133">Transmembrane helix</keyword>
<feature type="transmembrane region" description="Helical" evidence="7">
    <location>
        <begin position="140"/>
        <end position="157"/>
    </location>
</feature>
<feature type="transmembrane region" description="Helical" evidence="7">
    <location>
        <begin position="200"/>
        <end position="227"/>
    </location>
</feature>